<proteinExistence type="predicted"/>
<dbReference type="PANTHER" id="PTHR34797">
    <property type="entry name" value="ATG8-INTERACTING PROTEIN 2"/>
    <property type="match status" value="1"/>
</dbReference>
<comment type="caution">
    <text evidence="2">The sequence shown here is derived from an EMBL/GenBank/DDBJ whole genome shotgun (WGS) entry which is preliminary data.</text>
</comment>
<evidence type="ECO:0000313" key="2">
    <source>
        <dbReference type="EMBL" id="KAF6162227.1"/>
    </source>
</evidence>
<reference evidence="2 3" key="1">
    <citation type="journal article" date="2020" name="IScience">
        <title>Genome Sequencing of the Endangered Kingdonia uniflora (Circaeasteraceae, Ranunculales) Reveals Potential Mechanisms of Evolutionary Specialization.</title>
        <authorList>
            <person name="Sun Y."/>
            <person name="Deng T."/>
            <person name="Zhang A."/>
            <person name="Moore M.J."/>
            <person name="Landis J.B."/>
            <person name="Lin N."/>
            <person name="Zhang H."/>
            <person name="Zhang X."/>
            <person name="Huang J."/>
            <person name="Zhang X."/>
            <person name="Sun H."/>
            <person name="Wang H."/>
        </authorList>
    </citation>
    <scope>NUCLEOTIDE SEQUENCE [LARGE SCALE GENOMIC DNA]</scope>
    <source>
        <strain evidence="2">TB1705</strain>
        <tissue evidence="2">Leaf</tissue>
    </source>
</reference>
<protein>
    <submittedName>
        <fullName evidence="2">Uncharacterized protein</fullName>
    </submittedName>
</protein>
<dbReference type="InterPro" id="IPR040304">
    <property type="entry name" value="ATG8-IP-1/2"/>
</dbReference>
<evidence type="ECO:0000256" key="1">
    <source>
        <dbReference type="SAM" id="MobiDB-lite"/>
    </source>
</evidence>
<name>A0A7J7N523_9MAGN</name>
<feature type="compositionally biased region" description="Polar residues" evidence="1">
    <location>
        <begin position="13"/>
        <end position="24"/>
    </location>
</feature>
<gene>
    <name evidence="2" type="ORF">GIB67_008356</name>
</gene>
<organism evidence="2 3">
    <name type="scientific">Kingdonia uniflora</name>
    <dbReference type="NCBI Taxonomy" id="39325"/>
    <lineage>
        <taxon>Eukaryota</taxon>
        <taxon>Viridiplantae</taxon>
        <taxon>Streptophyta</taxon>
        <taxon>Embryophyta</taxon>
        <taxon>Tracheophyta</taxon>
        <taxon>Spermatophyta</taxon>
        <taxon>Magnoliopsida</taxon>
        <taxon>Ranunculales</taxon>
        <taxon>Circaeasteraceae</taxon>
        <taxon>Kingdonia</taxon>
    </lineage>
</organism>
<dbReference type="Proteomes" id="UP000541444">
    <property type="component" value="Unassembled WGS sequence"/>
</dbReference>
<accession>A0A7J7N523</accession>
<sequence>MADNEKVRAEAGSRTTSYSDTGLNESEDEGYEVDVDEYENESFRAMFMSDHFVFPPSQHENLPLELYMPRSDREVEDISDKSERGNEDFVELEVPDNLVGHELYDGNKATVSDSVMDTENVVSPESSDPSRKNIYSPTDRLKSQISSKENRYKGSGLPCEAWWKRVASFYAQAKEANKLWSVFVAAALMGLVIVGQRYQQGRWQIQHKWQLGINDEVFCYLFNIVHEMIRNVACLILLSMRVYIEFTRSGYKSH</sequence>
<dbReference type="AlphaFoldDB" id="A0A7J7N523"/>
<evidence type="ECO:0000313" key="3">
    <source>
        <dbReference type="Proteomes" id="UP000541444"/>
    </source>
</evidence>
<feature type="compositionally biased region" description="Polar residues" evidence="1">
    <location>
        <begin position="117"/>
        <end position="127"/>
    </location>
</feature>
<dbReference type="EMBL" id="JACGCM010001055">
    <property type="protein sequence ID" value="KAF6162227.1"/>
    <property type="molecule type" value="Genomic_DNA"/>
</dbReference>
<feature type="region of interest" description="Disordered" evidence="1">
    <location>
        <begin position="117"/>
        <end position="136"/>
    </location>
</feature>
<feature type="compositionally biased region" description="Basic and acidic residues" evidence="1">
    <location>
        <begin position="1"/>
        <end position="11"/>
    </location>
</feature>
<feature type="region of interest" description="Disordered" evidence="1">
    <location>
        <begin position="1"/>
        <end position="33"/>
    </location>
</feature>
<keyword evidence="3" id="KW-1185">Reference proteome</keyword>
<dbReference type="OrthoDB" id="1931521at2759"/>
<dbReference type="PANTHER" id="PTHR34797:SF1">
    <property type="entry name" value="ATG8-INTERACTING PROTEIN 2"/>
    <property type="match status" value="1"/>
</dbReference>